<reference evidence="2 3" key="1">
    <citation type="journal article" date="2021" name="Elife">
        <title>Chloroplast acquisition without the gene transfer in kleptoplastic sea slugs, Plakobranchus ocellatus.</title>
        <authorList>
            <person name="Maeda T."/>
            <person name="Takahashi S."/>
            <person name="Yoshida T."/>
            <person name="Shimamura S."/>
            <person name="Takaki Y."/>
            <person name="Nagai Y."/>
            <person name="Toyoda A."/>
            <person name="Suzuki Y."/>
            <person name="Arimoto A."/>
            <person name="Ishii H."/>
            <person name="Satoh N."/>
            <person name="Nishiyama T."/>
            <person name="Hasebe M."/>
            <person name="Maruyama T."/>
            <person name="Minagawa J."/>
            <person name="Obokata J."/>
            <person name="Shigenobu S."/>
        </authorList>
    </citation>
    <scope>NUCLEOTIDE SEQUENCE [LARGE SCALE GENOMIC DNA]</scope>
</reference>
<keyword evidence="3" id="KW-1185">Reference proteome</keyword>
<dbReference type="EMBL" id="BMAT01003188">
    <property type="protein sequence ID" value="GFS21536.1"/>
    <property type="molecule type" value="Genomic_DNA"/>
</dbReference>
<accession>A0AAV4JJD0</accession>
<organism evidence="2 3">
    <name type="scientific">Elysia marginata</name>
    <dbReference type="NCBI Taxonomy" id="1093978"/>
    <lineage>
        <taxon>Eukaryota</taxon>
        <taxon>Metazoa</taxon>
        <taxon>Spiralia</taxon>
        <taxon>Lophotrochozoa</taxon>
        <taxon>Mollusca</taxon>
        <taxon>Gastropoda</taxon>
        <taxon>Heterobranchia</taxon>
        <taxon>Euthyneura</taxon>
        <taxon>Panpulmonata</taxon>
        <taxon>Sacoglossa</taxon>
        <taxon>Placobranchoidea</taxon>
        <taxon>Plakobranchidae</taxon>
        <taxon>Elysia</taxon>
    </lineage>
</organism>
<sequence>MSPAASATKDTRLSTPGPWSRETERSSTGCGSRLGKVIPKNIRKSHQPLGDWGPWAFSGDAALATCC</sequence>
<evidence type="ECO:0000313" key="3">
    <source>
        <dbReference type="Proteomes" id="UP000762676"/>
    </source>
</evidence>
<proteinExistence type="predicted"/>
<feature type="region of interest" description="Disordered" evidence="1">
    <location>
        <begin position="1"/>
        <end position="35"/>
    </location>
</feature>
<gene>
    <name evidence="2" type="ORF">ElyMa_001596000</name>
</gene>
<evidence type="ECO:0000256" key="1">
    <source>
        <dbReference type="SAM" id="MobiDB-lite"/>
    </source>
</evidence>
<evidence type="ECO:0000313" key="2">
    <source>
        <dbReference type="EMBL" id="GFS21536.1"/>
    </source>
</evidence>
<comment type="caution">
    <text evidence="2">The sequence shown here is derived from an EMBL/GenBank/DDBJ whole genome shotgun (WGS) entry which is preliminary data.</text>
</comment>
<dbReference type="Proteomes" id="UP000762676">
    <property type="component" value="Unassembled WGS sequence"/>
</dbReference>
<dbReference type="AlphaFoldDB" id="A0AAV4JJD0"/>
<protein>
    <submittedName>
        <fullName evidence="2">Uncharacterized protein</fullName>
    </submittedName>
</protein>
<name>A0AAV4JJD0_9GAST</name>